<keyword evidence="1" id="KW-0233">DNA recombination</keyword>
<dbReference type="Gene3D" id="3.40.50.300">
    <property type="entry name" value="P-loop containing nucleotide triphosphate hydrolases"/>
    <property type="match status" value="1"/>
</dbReference>
<dbReference type="EC" id="5.6.2.3" evidence="1"/>
<dbReference type="Pfam" id="PF05970">
    <property type="entry name" value="PIF1"/>
    <property type="match status" value="1"/>
</dbReference>
<name>A0A816I820_BRANA</name>
<keyword evidence="1" id="KW-0347">Helicase</keyword>
<dbReference type="GO" id="GO:0006281">
    <property type="term" value="P:DNA repair"/>
    <property type="evidence" value="ECO:0007669"/>
    <property type="project" value="UniProtKB-KW"/>
</dbReference>
<gene>
    <name evidence="3" type="ORF">DARMORV10_C03P53910.1</name>
</gene>
<keyword evidence="1" id="KW-0547">Nucleotide-binding</keyword>
<feature type="domain" description="DNA helicase Pif1-like DEAD-box helicase" evidence="2">
    <location>
        <begin position="287"/>
        <end position="431"/>
    </location>
</feature>
<dbReference type="EMBL" id="HG994367">
    <property type="protein sequence ID" value="CAF1705692.1"/>
    <property type="molecule type" value="Genomic_DNA"/>
</dbReference>
<dbReference type="InterPro" id="IPR010285">
    <property type="entry name" value="DNA_helicase_pif1-like_DEAD"/>
</dbReference>
<organism evidence="3">
    <name type="scientific">Brassica napus</name>
    <name type="common">Rape</name>
    <dbReference type="NCBI Taxonomy" id="3708"/>
    <lineage>
        <taxon>Eukaryota</taxon>
        <taxon>Viridiplantae</taxon>
        <taxon>Streptophyta</taxon>
        <taxon>Embryophyta</taxon>
        <taxon>Tracheophyta</taxon>
        <taxon>Spermatophyta</taxon>
        <taxon>Magnoliopsida</taxon>
        <taxon>eudicotyledons</taxon>
        <taxon>Gunneridae</taxon>
        <taxon>Pentapetalae</taxon>
        <taxon>rosids</taxon>
        <taxon>malvids</taxon>
        <taxon>Brassicales</taxon>
        <taxon>Brassicaceae</taxon>
        <taxon>Brassiceae</taxon>
        <taxon>Brassica</taxon>
    </lineage>
</organism>
<proteinExistence type="inferred from homology"/>
<dbReference type="GO" id="GO:0006310">
    <property type="term" value="P:DNA recombination"/>
    <property type="evidence" value="ECO:0007669"/>
    <property type="project" value="UniProtKB-KW"/>
</dbReference>
<dbReference type="GO" id="GO:0043139">
    <property type="term" value="F:5'-3' DNA helicase activity"/>
    <property type="evidence" value="ECO:0007669"/>
    <property type="project" value="UniProtKB-EC"/>
</dbReference>
<dbReference type="InterPro" id="IPR027417">
    <property type="entry name" value="P-loop_NTPase"/>
</dbReference>
<dbReference type="GO" id="GO:0000723">
    <property type="term" value="P:telomere maintenance"/>
    <property type="evidence" value="ECO:0007669"/>
    <property type="project" value="InterPro"/>
</dbReference>
<protein>
    <recommendedName>
        <fullName evidence="1">ATP-dependent DNA helicase</fullName>
        <ecNumber evidence="1">5.6.2.3</ecNumber>
    </recommendedName>
</protein>
<keyword evidence="1" id="KW-0227">DNA damage</keyword>
<dbReference type="GO" id="GO:0005524">
    <property type="term" value="F:ATP binding"/>
    <property type="evidence" value="ECO:0007669"/>
    <property type="project" value="UniProtKB-KW"/>
</dbReference>
<keyword evidence="1" id="KW-0067">ATP-binding</keyword>
<sequence>MSKVSLTLGIVYTIEFQKRGLPHAHILLWLEGDFRNPTAFDIDRIISAELPDKEKDLETFGLVEQDMIHGPCGKDSKTSPCMENGVCTKKFPRSYVTHTQVNDSGYILYRRRQTEQFVNKGTIKLDNKFVVPHNLQILKKYKAHVNVEWCNKSSAIKYLFKYITKGSSQSDSLCYMFVLILVFCQVSEPQKLWDHSWEDMAEDVLRQQRRLLKFPDLKLTPNELQQYTLLEIERMLHNFEKSLTEFTGKPLPEKAVMDEMKTRAMARQNQFDIAEETIIHQNLFSTLNNQQLAVYEAVMKSVNEKQGKLFFLYGAGGTGKTFIYRAIIAALRSSSKRVIPVASSAIAALLLPGGRTAHSRFNIPLKLYEDTFCEVKAGTLLANFLSETDLIIWDEAPKAHRHSLEAVDRTFRDILSGTDTTASTKPFGGKT</sequence>
<reference evidence="3" key="1">
    <citation type="submission" date="2021-01" db="EMBL/GenBank/DDBJ databases">
        <authorList>
            <consortium name="Genoscope - CEA"/>
            <person name="William W."/>
        </authorList>
    </citation>
    <scope>NUCLEOTIDE SEQUENCE</scope>
</reference>
<keyword evidence="1" id="KW-0234">DNA repair</keyword>
<evidence type="ECO:0000259" key="2">
    <source>
        <dbReference type="Pfam" id="PF05970"/>
    </source>
</evidence>
<dbReference type="PANTHER" id="PTHR10492">
    <property type="match status" value="1"/>
</dbReference>
<evidence type="ECO:0000313" key="3">
    <source>
        <dbReference type="EMBL" id="CAF1705692.1"/>
    </source>
</evidence>
<feature type="non-terminal residue" evidence="3">
    <location>
        <position position="431"/>
    </location>
</feature>
<evidence type="ECO:0000256" key="1">
    <source>
        <dbReference type="RuleBase" id="RU363044"/>
    </source>
</evidence>
<keyword evidence="1" id="KW-0378">Hydrolase</keyword>
<accession>A0A816I820</accession>
<dbReference type="AlphaFoldDB" id="A0A816I820"/>
<dbReference type="Proteomes" id="UP001295469">
    <property type="component" value="Chromosome C03"/>
</dbReference>
<comment type="similarity">
    <text evidence="1">Belongs to the helicase family.</text>
</comment>
<dbReference type="GO" id="GO:0016787">
    <property type="term" value="F:hydrolase activity"/>
    <property type="evidence" value="ECO:0007669"/>
    <property type="project" value="UniProtKB-KW"/>
</dbReference>
<dbReference type="PANTHER" id="PTHR10492:SF90">
    <property type="entry name" value="ATP-DEPENDENT DNA HELICASE"/>
    <property type="match status" value="1"/>
</dbReference>
<dbReference type="SUPFAM" id="SSF52540">
    <property type="entry name" value="P-loop containing nucleoside triphosphate hydrolases"/>
    <property type="match status" value="1"/>
</dbReference>
<comment type="catalytic activity">
    <reaction evidence="1">
        <text>ATP + H2O = ADP + phosphate + H(+)</text>
        <dbReference type="Rhea" id="RHEA:13065"/>
        <dbReference type="ChEBI" id="CHEBI:15377"/>
        <dbReference type="ChEBI" id="CHEBI:15378"/>
        <dbReference type="ChEBI" id="CHEBI:30616"/>
        <dbReference type="ChEBI" id="CHEBI:43474"/>
        <dbReference type="ChEBI" id="CHEBI:456216"/>
        <dbReference type="EC" id="5.6.2.3"/>
    </reaction>
</comment>
<comment type="cofactor">
    <cofactor evidence="1">
        <name>Mg(2+)</name>
        <dbReference type="ChEBI" id="CHEBI:18420"/>
    </cofactor>
</comment>